<feature type="transmembrane region" description="Helical" evidence="2">
    <location>
        <begin position="666"/>
        <end position="692"/>
    </location>
</feature>
<dbReference type="PANTHER" id="PTHR24177">
    <property type="entry name" value="CASKIN"/>
    <property type="match status" value="1"/>
</dbReference>
<dbReference type="Gene3D" id="1.25.40.20">
    <property type="entry name" value="Ankyrin repeat-containing domain"/>
    <property type="match status" value="2"/>
</dbReference>
<feature type="transmembrane region" description="Helical" evidence="2">
    <location>
        <begin position="698"/>
        <end position="717"/>
    </location>
</feature>
<proteinExistence type="predicted"/>
<accession>A0A3N7GIG0</accession>
<keyword evidence="5" id="KW-1185">Reference proteome</keyword>
<dbReference type="AlphaFoldDB" id="A0A3N7GIG0"/>
<feature type="region of interest" description="Disordered" evidence="1">
    <location>
        <begin position="331"/>
        <end position="356"/>
    </location>
</feature>
<keyword evidence="2" id="KW-1133">Transmembrane helix</keyword>
<evidence type="ECO:0000259" key="3">
    <source>
        <dbReference type="Pfam" id="PF13962"/>
    </source>
</evidence>
<feature type="transmembrane region" description="Helical" evidence="2">
    <location>
        <begin position="623"/>
        <end position="646"/>
    </location>
</feature>
<dbReference type="FunFam" id="1.25.40.20:FF:000973">
    <property type="entry name" value="Uncharacterized protein"/>
    <property type="match status" value="1"/>
</dbReference>
<dbReference type="EMBL" id="CM009300">
    <property type="protein sequence ID" value="RQO97351.1"/>
    <property type="molecule type" value="Genomic_DNA"/>
</dbReference>
<sequence>MGSLPISEIPYIAAMNGDWKSMIGYYQEHFEFLYSPVTLSLDTGFHLAVHSNAERPLKDLLEIMGVVEFLTETRNKFGNTVLHEATIYGNYEAVVLLVERCPDLISILNDFGETPLFTAAAFGEAKIVEYLIETRPEKCVDCNGRILSIHRQRSKDGRSILRQRSKDGLSILGAAIIGQHFETALLLLELDESLHDLEDKMGRTALQLLAEMPTGFESGYPMGICERLIYCCLPVIRHHKVKSQVESWCRAMKDLESGTLGSNLLNFFKDPKESKMISNLLRCRFLPQGYWPARLERFWNQKRTNVFALGLVKILIQKDTSWKSVSITVEGEEAKQTGPPSSTVMQGDRNKGKEEENEFPYLGQTSEITSKAKEIEEVHHPTAQPSVTNSSLTSNEQISLFLATGNGIEEIVRGIIKQHPHAIKQLNVTNSPLTREEQIPLFLATRNGIEEIVWEIMKLYPHAVEKLNDKGQSILDVAVIHRQEKIFNLVKHQKIPLARLRRVIDNKGNTLLHHVADMEHYRGGTKPGPALKLQEELQWFEQVREVIPSHYVTLRNDEGKTAEELFKESHKDQLENAQKWIKETTQSCSTVAALVATVVFAAAYTVPGGSDEDGTPNFINSPYFLVFTVSDVLSLASSLTSLVVFLSLLTSPFELQEFHISLPRKLLVGFTFLFFAVITTMLSFGATILILIQSEKKLTTLLLSIAAFLPVLVFAIMQFRLYVSFMGSTYNILKITRKARTPFLEYLRKKLR</sequence>
<dbReference type="Pfam" id="PF13962">
    <property type="entry name" value="PGG"/>
    <property type="match status" value="1"/>
</dbReference>
<name>A0A3N7GIG0_POPTR</name>
<dbReference type="InParanoid" id="A0A3N7GIG0"/>
<gene>
    <name evidence="4" type="ORF">POPTR_011G020250</name>
</gene>
<feature type="domain" description="PGG" evidence="3">
    <location>
        <begin position="579"/>
        <end position="689"/>
    </location>
</feature>
<organism evidence="4 5">
    <name type="scientific">Populus trichocarpa</name>
    <name type="common">Western balsam poplar</name>
    <name type="synonym">Populus balsamifera subsp. trichocarpa</name>
    <dbReference type="NCBI Taxonomy" id="3694"/>
    <lineage>
        <taxon>Eukaryota</taxon>
        <taxon>Viridiplantae</taxon>
        <taxon>Streptophyta</taxon>
        <taxon>Embryophyta</taxon>
        <taxon>Tracheophyta</taxon>
        <taxon>Spermatophyta</taxon>
        <taxon>Magnoliopsida</taxon>
        <taxon>eudicotyledons</taxon>
        <taxon>Gunneridae</taxon>
        <taxon>Pentapetalae</taxon>
        <taxon>rosids</taxon>
        <taxon>fabids</taxon>
        <taxon>Malpighiales</taxon>
        <taxon>Salicaceae</taxon>
        <taxon>Saliceae</taxon>
        <taxon>Populus</taxon>
    </lineage>
</organism>
<keyword evidence="2" id="KW-0812">Transmembrane</keyword>
<dbReference type="GO" id="GO:0016020">
    <property type="term" value="C:membrane"/>
    <property type="evidence" value="ECO:0000318"/>
    <property type="project" value="GO_Central"/>
</dbReference>
<reference evidence="4 5" key="1">
    <citation type="journal article" date="2006" name="Science">
        <title>The genome of black cottonwood, Populus trichocarpa (Torr. &amp; Gray).</title>
        <authorList>
            <person name="Tuskan G.A."/>
            <person name="Difazio S."/>
            <person name="Jansson S."/>
            <person name="Bohlmann J."/>
            <person name="Grigoriev I."/>
            <person name="Hellsten U."/>
            <person name="Putnam N."/>
            <person name="Ralph S."/>
            <person name="Rombauts S."/>
            <person name="Salamov A."/>
            <person name="Schein J."/>
            <person name="Sterck L."/>
            <person name="Aerts A."/>
            <person name="Bhalerao R.R."/>
            <person name="Bhalerao R.P."/>
            <person name="Blaudez D."/>
            <person name="Boerjan W."/>
            <person name="Brun A."/>
            <person name="Brunner A."/>
            <person name="Busov V."/>
            <person name="Campbell M."/>
            <person name="Carlson J."/>
            <person name="Chalot M."/>
            <person name="Chapman J."/>
            <person name="Chen G.L."/>
            <person name="Cooper D."/>
            <person name="Coutinho P.M."/>
            <person name="Couturier J."/>
            <person name="Covert S."/>
            <person name="Cronk Q."/>
            <person name="Cunningham R."/>
            <person name="Davis J."/>
            <person name="Degroeve S."/>
            <person name="Dejardin A."/>
            <person name="Depamphilis C."/>
            <person name="Detter J."/>
            <person name="Dirks B."/>
            <person name="Dubchak I."/>
            <person name="Duplessis S."/>
            <person name="Ehlting J."/>
            <person name="Ellis B."/>
            <person name="Gendler K."/>
            <person name="Goodstein D."/>
            <person name="Gribskov M."/>
            <person name="Grimwood J."/>
            <person name="Groover A."/>
            <person name="Gunter L."/>
            <person name="Hamberger B."/>
            <person name="Heinze B."/>
            <person name="Helariutta Y."/>
            <person name="Henrissat B."/>
            <person name="Holligan D."/>
            <person name="Holt R."/>
            <person name="Huang W."/>
            <person name="Islam-Faridi N."/>
            <person name="Jones S."/>
            <person name="Jones-Rhoades M."/>
            <person name="Jorgensen R."/>
            <person name="Joshi C."/>
            <person name="Kangasjarvi J."/>
            <person name="Karlsson J."/>
            <person name="Kelleher C."/>
            <person name="Kirkpatrick R."/>
            <person name="Kirst M."/>
            <person name="Kohler A."/>
            <person name="Kalluri U."/>
            <person name="Larimer F."/>
            <person name="Leebens-Mack J."/>
            <person name="Leple J.C."/>
            <person name="Locascio P."/>
            <person name="Lou Y."/>
            <person name="Lucas S."/>
            <person name="Martin F."/>
            <person name="Montanini B."/>
            <person name="Napoli C."/>
            <person name="Nelson D.R."/>
            <person name="Nelson C."/>
            <person name="Nieminen K."/>
            <person name="Nilsson O."/>
            <person name="Pereda V."/>
            <person name="Peter G."/>
            <person name="Philippe R."/>
            <person name="Pilate G."/>
            <person name="Poliakov A."/>
            <person name="Razumovskaya J."/>
            <person name="Richardson P."/>
            <person name="Rinaldi C."/>
            <person name="Ritland K."/>
            <person name="Rouze P."/>
            <person name="Ryaboy D."/>
            <person name="Schmutz J."/>
            <person name="Schrader J."/>
            <person name="Segerman B."/>
            <person name="Shin H."/>
            <person name="Siddiqui A."/>
            <person name="Sterky F."/>
            <person name="Terry A."/>
            <person name="Tsai C.J."/>
            <person name="Uberbacher E."/>
            <person name="Unneberg P."/>
            <person name="Vahala J."/>
            <person name="Wall K."/>
            <person name="Wessler S."/>
            <person name="Yang G."/>
            <person name="Yin T."/>
            <person name="Douglas C."/>
            <person name="Marra M."/>
            <person name="Sandberg G."/>
            <person name="Van de Peer Y."/>
            <person name="Rokhsar D."/>
        </authorList>
    </citation>
    <scope>NUCLEOTIDE SEQUENCE [LARGE SCALE GENOMIC DNA]</scope>
    <source>
        <strain evidence="5">cv. Nisqually</strain>
    </source>
</reference>
<evidence type="ECO:0000313" key="5">
    <source>
        <dbReference type="Proteomes" id="UP000006729"/>
    </source>
</evidence>
<dbReference type="PANTHER" id="PTHR24177:SF331">
    <property type="entry name" value="PGG DOMAIN-CONTAINING PROTEIN"/>
    <property type="match status" value="1"/>
</dbReference>
<evidence type="ECO:0000313" key="4">
    <source>
        <dbReference type="EMBL" id="RQO97351.1"/>
    </source>
</evidence>
<dbReference type="SUPFAM" id="SSF48403">
    <property type="entry name" value="Ankyrin repeat"/>
    <property type="match status" value="2"/>
</dbReference>
<protein>
    <recommendedName>
        <fullName evidence="3">PGG domain-containing protein</fullName>
    </recommendedName>
</protein>
<dbReference type="Pfam" id="PF12796">
    <property type="entry name" value="Ank_2"/>
    <property type="match status" value="1"/>
</dbReference>
<dbReference type="InterPro" id="IPR026961">
    <property type="entry name" value="PGG_dom"/>
</dbReference>
<dbReference type="SMART" id="SM00248">
    <property type="entry name" value="ANK"/>
    <property type="match status" value="5"/>
</dbReference>
<evidence type="ECO:0000256" key="1">
    <source>
        <dbReference type="SAM" id="MobiDB-lite"/>
    </source>
</evidence>
<dbReference type="InterPro" id="IPR002110">
    <property type="entry name" value="Ankyrin_rpt"/>
</dbReference>
<dbReference type="STRING" id="3694.A0A3N7GIG0"/>
<evidence type="ECO:0000256" key="2">
    <source>
        <dbReference type="SAM" id="Phobius"/>
    </source>
</evidence>
<dbReference type="InterPro" id="IPR036770">
    <property type="entry name" value="Ankyrin_rpt-contain_sf"/>
</dbReference>
<keyword evidence="2" id="KW-0472">Membrane</keyword>
<dbReference type="Proteomes" id="UP000006729">
    <property type="component" value="Chromosome 11"/>
</dbReference>